<evidence type="ECO:0000259" key="5">
    <source>
        <dbReference type="PROSITE" id="PS50109"/>
    </source>
</evidence>
<dbReference type="PROSITE" id="PS50110">
    <property type="entry name" value="RESPONSE_REGULATORY"/>
    <property type="match status" value="2"/>
</dbReference>
<evidence type="ECO:0000256" key="1">
    <source>
        <dbReference type="ARBA" id="ARBA00022553"/>
    </source>
</evidence>
<evidence type="ECO:0000256" key="3">
    <source>
        <dbReference type="PROSITE-ProRule" id="PRU00169"/>
    </source>
</evidence>
<keyword evidence="1 3" id="KW-0597">Phosphoprotein</keyword>
<dbReference type="InterPro" id="IPR005467">
    <property type="entry name" value="His_kinase_dom"/>
</dbReference>
<evidence type="ECO:0008006" key="8">
    <source>
        <dbReference type="Google" id="ProtNLM"/>
    </source>
</evidence>
<accession>A0A7S4LFU1</accession>
<dbReference type="SMART" id="SM00448">
    <property type="entry name" value="REC"/>
    <property type="match status" value="1"/>
</dbReference>
<dbReference type="AlphaFoldDB" id="A0A7S4LFU1"/>
<dbReference type="PRINTS" id="PR00344">
    <property type="entry name" value="BCTRLSENSOR"/>
</dbReference>
<dbReference type="EMBL" id="HBJA01109712">
    <property type="protein sequence ID" value="CAE0826587.1"/>
    <property type="molecule type" value="Transcribed_RNA"/>
</dbReference>
<feature type="region of interest" description="Disordered" evidence="4">
    <location>
        <begin position="420"/>
        <end position="449"/>
    </location>
</feature>
<feature type="compositionally biased region" description="Polar residues" evidence="4">
    <location>
        <begin position="437"/>
        <end position="449"/>
    </location>
</feature>
<sequence>MSEGSIHVTVKQHIFTPEELEGIQQSIHSALVVYNADLVGQRALYFSVQDSGTGISPEALKQLFQPYEQAVPLVPRRFGGTGLGLHICTKQIAIMGGMFGVHSIVGSGSCFWFAVPLKENVAINRRSADAVITSDMAAEIQGMTVLVAEDNAVNQLLIQRLLTSMGVTSVLVADGQKAVEEYKNPQKPYDAILMDIQMPVMDGLAATHALRKLGCTLPIVALTANVERTQEEYIDDGMTGFCPKPVKKAFLMNVLWTVLGDARRKANKARAMEKDGEAADANSLSPTPRSSGVSQPAPKTGQNVLLIEQNMLTQMLLKRFFTKLGVKCDYCNSLSDGLQQLAKHKYQVITVTPNALSVASKKFEGIQQIRDQCRDAPVALVVIDVCEADKPGYTAAGATHFFDIPLTIRQAEAVLKSCSTSTASPSSSLSNAGSPAKMSSTSSTPHKQR</sequence>
<dbReference type="Pfam" id="PF02518">
    <property type="entry name" value="HATPase_c"/>
    <property type="match status" value="1"/>
</dbReference>
<dbReference type="SMART" id="SM00387">
    <property type="entry name" value="HATPase_c"/>
    <property type="match status" value="1"/>
</dbReference>
<dbReference type="PANTHER" id="PTHR45339:SF1">
    <property type="entry name" value="HYBRID SIGNAL TRANSDUCTION HISTIDINE KINASE J"/>
    <property type="match status" value="1"/>
</dbReference>
<feature type="compositionally biased region" description="Low complexity" evidence="4">
    <location>
        <begin position="420"/>
        <end position="436"/>
    </location>
</feature>
<dbReference type="GO" id="GO:0000160">
    <property type="term" value="P:phosphorelay signal transduction system"/>
    <property type="evidence" value="ECO:0007669"/>
    <property type="project" value="InterPro"/>
</dbReference>
<dbReference type="InterPro" id="IPR003594">
    <property type="entry name" value="HATPase_dom"/>
</dbReference>
<comment type="caution">
    <text evidence="3">Lacks conserved residue(s) required for the propagation of feature annotation.</text>
</comment>
<dbReference type="PANTHER" id="PTHR45339">
    <property type="entry name" value="HYBRID SIGNAL TRANSDUCTION HISTIDINE KINASE J"/>
    <property type="match status" value="1"/>
</dbReference>
<gene>
    <name evidence="7" type="ORF">EGYM00163_LOCUS37844</name>
</gene>
<evidence type="ECO:0000256" key="4">
    <source>
        <dbReference type="SAM" id="MobiDB-lite"/>
    </source>
</evidence>
<feature type="domain" description="Histidine kinase" evidence="5">
    <location>
        <begin position="1"/>
        <end position="119"/>
    </location>
</feature>
<dbReference type="InterPro" id="IPR036890">
    <property type="entry name" value="HATPase_C_sf"/>
</dbReference>
<dbReference type="Gene3D" id="3.40.50.2300">
    <property type="match status" value="2"/>
</dbReference>
<feature type="region of interest" description="Disordered" evidence="4">
    <location>
        <begin position="267"/>
        <end position="299"/>
    </location>
</feature>
<dbReference type="InterPro" id="IPR004358">
    <property type="entry name" value="Sig_transdc_His_kin-like_C"/>
</dbReference>
<dbReference type="GO" id="GO:0016772">
    <property type="term" value="F:transferase activity, transferring phosphorus-containing groups"/>
    <property type="evidence" value="ECO:0007669"/>
    <property type="project" value="InterPro"/>
</dbReference>
<evidence type="ECO:0000313" key="7">
    <source>
        <dbReference type="EMBL" id="CAE0826587.1"/>
    </source>
</evidence>
<dbReference type="SUPFAM" id="SSF52172">
    <property type="entry name" value="CheY-like"/>
    <property type="match status" value="2"/>
</dbReference>
<protein>
    <recommendedName>
        <fullName evidence="8">Histidine kinase</fullName>
    </recommendedName>
</protein>
<keyword evidence="2" id="KW-0902">Two-component regulatory system</keyword>
<proteinExistence type="predicted"/>
<dbReference type="SUPFAM" id="SSF55874">
    <property type="entry name" value="ATPase domain of HSP90 chaperone/DNA topoisomerase II/histidine kinase"/>
    <property type="match status" value="1"/>
</dbReference>
<reference evidence="7" key="1">
    <citation type="submission" date="2021-01" db="EMBL/GenBank/DDBJ databases">
        <authorList>
            <person name="Corre E."/>
            <person name="Pelletier E."/>
            <person name="Niang G."/>
            <person name="Scheremetjew M."/>
            <person name="Finn R."/>
            <person name="Kale V."/>
            <person name="Holt S."/>
            <person name="Cochrane G."/>
            <person name="Meng A."/>
            <person name="Brown T."/>
            <person name="Cohen L."/>
        </authorList>
    </citation>
    <scope>NUCLEOTIDE SEQUENCE</scope>
    <source>
        <strain evidence="7">CCMP1594</strain>
    </source>
</reference>
<dbReference type="Pfam" id="PF00072">
    <property type="entry name" value="Response_reg"/>
    <property type="match status" value="1"/>
</dbReference>
<dbReference type="Gene3D" id="3.30.565.10">
    <property type="entry name" value="Histidine kinase-like ATPase, C-terminal domain"/>
    <property type="match status" value="1"/>
</dbReference>
<dbReference type="CDD" id="cd17546">
    <property type="entry name" value="REC_hyHK_CKI1_RcsC-like"/>
    <property type="match status" value="1"/>
</dbReference>
<feature type="domain" description="Response regulatory" evidence="6">
    <location>
        <begin position="144"/>
        <end position="259"/>
    </location>
</feature>
<feature type="modified residue" description="4-aspartylphosphate" evidence="3">
    <location>
        <position position="195"/>
    </location>
</feature>
<evidence type="ECO:0000259" key="6">
    <source>
        <dbReference type="PROSITE" id="PS50110"/>
    </source>
</evidence>
<dbReference type="PROSITE" id="PS50109">
    <property type="entry name" value="HIS_KIN"/>
    <property type="match status" value="1"/>
</dbReference>
<feature type="compositionally biased region" description="Polar residues" evidence="4">
    <location>
        <begin position="282"/>
        <end position="294"/>
    </location>
</feature>
<dbReference type="InterPro" id="IPR011006">
    <property type="entry name" value="CheY-like_superfamily"/>
</dbReference>
<organism evidence="7">
    <name type="scientific">Eutreptiella gymnastica</name>
    <dbReference type="NCBI Taxonomy" id="73025"/>
    <lineage>
        <taxon>Eukaryota</taxon>
        <taxon>Discoba</taxon>
        <taxon>Euglenozoa</taxon>
        <taxon>Euglenida</taxon>
        <taxon>Spirocuta</taxon>
        <taxon>Euglenophyceae</taxon>
        <taxon>Eutreptiales</taxon>
        <taxon>Eutreptiaceae</taxon>
        <taxon>Eutreptiella</taxon>
    </lineage>
</organism>
<evidence type="ECO:0000256" key="2">
    <source>
        <dbReference type="ARBA" id="ARBA00023012"/>
    </source>
</evidence>
<dbReference type="InterPro" id="IPR001789">
    <property type="entry name" value="Sig_transdc_resp-reg_receiver"/>
</dbReference>
<feature type="domain" description="Response regulatory" evidence="6">
    <location>
        <begin position="303"/>
        <end position="419"/>
    </location>
</feature>
<name>A0A7S4LFU1_9EUGL</name>